<dbReference type="Gene3D" id="3.10.20.30">
    <property type="match status" value="1"/>
</dbReference>
<dbReference type="KEGG" id="samy:DB32_007747"/>
<dbReference type="InterPro" id="IPR004811">
    <property type="entry name" value="RelA/Spo_fam"/>
</dbReference>
<dbReference type="Gene3D" id="3.30.460.10">
    <property type="entry name" value="Beta Polymerase, domain 2"/>
    <property type="match status" value="1"/>
</dbReference>
<proteinExistence type="inferred from homology"/>
<dbReference type="InterPro" id="IPR004095">
    <property type="entry name" value="TGS"/>
</dbReference>
<dbReference type="Pfam" id="PF13328">
    <property type="entry name" value="HD_4"/>
    <property type="match status" value="1"/>
</dbReference>
<feature type="domain" description="HD" evidence="3">
    <location>
        <begin position="51"/>
        <end position="150"/>
    </location>
</feature>
<dbReference type="GO" id="GO:0015969">
    <property type="term" value="P:guanosine tetraphosphate metabolic process"/>
    <property type="evidence" value="ECO:0007669"/>
    <property type="project" value="InterPro"/>
</dbReference>
<evidence type="ECO:0000313" key="6">
    <source>
        <dbReference type="Proteomes" id="UP000034883"/>
    </source>
</evidence>
<dbReference type="GO" id="GO:0015949">
    <property type="term" value="P:nucleobase-containing small molecule interconversion"/>
    <property type="evidence" value="ECO:0007669"/>
    <property type="project" value="UniProtKB-ARBA"/>
</dbReference>
<dbReference type="GO" id="GO:0005886">
    <property type="term" value="C:plasma membrane"/>
    <property type="evidence" value="ECO:0007669"/>
    <property type="project" value="TreeGrafter"/>
</dbReference>
<dbReference type="FunFam" id="3.10.20.30:FF:000002">
    <property type="entry name" value="GTP pyrophosphokinase (RelA/SpoT)"/>
    <property type="match status" value="1"/>
</dbReference>
<dbReference type="GO" id="GO:0008893">
    <property type="term" value="F:guanosine-3',5'-bis(diphosphate) 3'-diphosphatase activity"/>
    <property type="evidence" value="ECO:0007669"/>
    <property type="project" value="TreeGrafter"/>
</dbReference>
<dbReference type="GO" id="GO:0042594">
    <property type="term" value="P:response to starvation"/>
    <property type="evidence" value="ECO:0007669"/>
    <property type="project" value="TreeGrafter"/>
</dbReference>
<dbReference type="Pfam" id="PF19296">
    <property type="entry name" value="RelA_AH_RIS"/>
    <property type="match status" value="1"/>
</dbReference>
<dbReference type="InterPro" id="IPR007685">
    <property type="entry name" value="RelA_SpoT"/>
</dbReference>
<protein>
    <submittedName>
        <fullName evidence="5">GTP pyrophosphokinase</fullName>
    </submittedName>
</protein>
<dbReference type="NCBIfam" id="TIGR00691">
    <property type="entry name" value="spoT_relA"/>
    <property type="match status" value="1"/>
</dbReference>
<comment type="function">
    <text evidence="1">In eubacteria ppGpp (guanosine 3'-diphosphate 5'-diphosphate) is a mediator of the stringent response that coordinates a variety of cellular activities in response to changes in nutritional abundance.</text>
</comment>
<dbReference type="PROSITE" id="PS51880">
    <property type="entry name" value="TGS"/>
    <property type="match status" value="1"/>
</dbReference>
<dbReference type="CDD" id="cd04876">
    <property type="entry name" value="ACT_RelA-SpoT"/>
    <property type="match status" value="1"/>
</dbReference>
<dbReference type="PROSITE" id="PS51831">
    <property type="entry name" value="HD"/>
    <property type="match status" value="1"/>
</dbReference>
<dbReference type="FunFam" id="3.30.460.10:FF:000001">
    <property type="entry name" value="GTP pyrophosphokinase RelA"/>
    <property type="match status" value="1"/>
</dbReference>
<dbReference type="CDD" id="cd00077">
    <property type="entry name" value="HDc"/>
    <property type="match status" value="1"/>
</dbReference>
<accession>A0A0F6W969</accession>
<evidence type="ECO:0000259" key="3">
    <source>
        <dbReference type="PROSITE" id="PS51831"/>
    </source>
</evidence>
<dbReference type="InterPro" id="IPR003607">
    <property type="entry name" value="HD/PDEase_dom"/>
</dbReference>
<keyword evidence="5" id="KW-0418">Kinase</keyword>
<dbReference type="RefSeq" id="WP_053237549.1">
    <property type="nucleotide sequence ID" value="NZ_CP011125.1"/>
</dbReference>
<dbReference type="CDD" id="cd01668">
    <property type="entry name" value="TGS_RSH"/>
    <property type="match status" value="1"/>
</dbReference>
<dbReference type="PANTHER" id="PTHR21262">
    <property type="entry name" value="GUANOSINE-3',5'-BIS DIPHOSPHATE 3'-PYROPHOSPHOHYDROLASE"/>
    <property type="match status" value="1"/>
</dbReference>
<dbReference type="InterPro" id="IPR012676">
    <property type="entry name" value="TGS-like"/>
</dbReference>
<dbReference type="EMBL" id="CP011125">
    <property type="protein sequence ID" value="AKF10598.1"/>
    <property type="molecule type" value="Genomic_DNA"/>
</dbReference>
<dbReference type="AlphaFoldDB" id="A0A0F6W969"/>
<dbReference type="Gene3D" id="3.30.70.260">
    <property type="match status" value="1"/>
</dbReference>
<dbReference type="SUPFAM" id="SSF81301">
    <property type="entry name" value="Nucleotidyltransferase"/>
    <property type="match status" value="1"/>
</dbReference>
<sequence length="720" mass="81290">MVRLTDRISLTEIVEKVRGYQPQADFDLVNRAYVFSAQKHEGQKRKSGEPYFTHPVSVANIIAEMKLDSASVCAALLHDVLEDTDVTTKQMEEIFGEEVSFLVDGVTKLGKINFTCKEDQQAESFRKMLVAMARDIRVLLVKLADRLDNMRTLEHMKPEAQARIAQETLEIYAPLAGRLGINWLKSELEDLSFRYLYPEAYVDIIAKSKKVSRDQERYISDVCKRLQKMLIERGFAAECSGRMKHLYSIYRKMRQNNCEFEQVHDVLAFRVLVENVADCYAALGVIHSQWTPIPGRFKDYIALPKPNMYQSLHTTVIGPGQRRIEVQIRTDEMHKTAENGIAAHWKYKDKSGGPDAKDAARFAWLRQLMEFQQEVADPAEFLDSVKVDLFADEVYVFTPKGQLKVFPRGATPIDFAYSVHSEVGDHCAGARVNGAIVPLRYTLHNGDTVEIITSPQQHPSKDWLDFVQTGRARSRIRTYIRSEERRRSIKLGKDLVERAFHKKDMSFARFLKSGEAERVSTHFKVQSPDELFAAVGYGRVSAGDVYDAAIQDEKSADALRPSFIERTVRRVTGSSSAGGIRIDDVDDVLVRFAQCCQPLPGDPITGWITRGRGVTVHRRGCPKAMELDPERRIDVAWSEAIKIARPVALRIITSDRPGILANVSAAFTEAGVNIQEANCRVGPDGQAVNLFQFLVDDAGRLQNLMRRIQGVEGVYSVERA</sequence>
<dbReference type="PANTHER" id="PTHR21262:SF36">
    <property type="entry name" value="BIFUNCTIONAL (P)PPGPP SYNTHASE_HYDROLASE SPOT"/>
    <property type="match status" value="1"/>
</dbReference>
<dbReference type="Proteomes" id="UP000034883">
    <property type="component" value="Chromosome"/>
</dbReference>
<dbReference type="InterPro" id="IPR043519">
    <property type="entry name" value="NT_sf"/>
</dbReference>
<dbReference type="SUPFAM" id="SSF109604">
    <property type="entry name" value="HD-domain/PDEase-like"/>
    <property type="match status" value="1"/>
</dbReference>
<dbReference type="Pfam" id="PF04607">
    <property type="entry name" value="RelA_SpoT"/>
    <property type="match status" value="1"/>
</dbReference>
<dbReference type="InterPro" id="IPR006674">
    <property type="entry name" value="HD_domain"/>
</dbReference>
<dbReference type="SMART" id="SM00471">
    <property type="entry name" value="HDc"/>
    <property type="match status" value="1"/>
</dbReference>
<dbReference type="SUPFAM" id="SSF81271">
    <property type="entry name" value="TGS-like"/>
    <property type="match status" value="1"/>
</dbReference>
<reference evidence="5 6" key="1">
    <citation type="submission" date="2015-03" db="EMBL/GenBank/DDBJ databases">
        <title>Genome assembly of Sandaracinus amylolyticus DSM 53668.</title>
        <authorList>
            <person name="Sharma G."/>
            <person name="Subramanian S."/>
        </authorList>
    </citation>
    <scope>NUCLEOTIDE SEQUENCE [LARGE SCALE GENOMIC DNA]</scope>
    <source>
        <strain evidence="5 6">DSM 53668</strain>
    </source>
</reference>
<dbReference type="Pfam" id="PF13291">
    <property type="entry name" value="ACT_4"/>
    <property type="match status" value="1"/>
</dbReference>
<keyword evidence="6" id="KW-1185">Reference proteome</keyword>
<dbReference type="GO" id="GO:0008728">
    <property type="term" value="F:GTP diphosphokinase activity"/>
    <property type="evidence" value="ECO:0007669"/>
    <property type="project" value="TreeGrafter"/>
</dbReference>
<evidence type="ECO:0000259" key="4">
    <source>
        <dbReference type="PROSITE" id="PS51880"/>
    </source>
</evidence>
<name>A0A0F6W969_9BACT</name>
<feature type="domain" description="TGS" evidence="4">
    <location>
        <begin position="392"/>
        <end position="453"/>
    </location>
</feature>
<dbReference type="InterPro" id="IPR012675">
    <property type="entry name" value="Beta-grasp_dom_sf"/>
</dbReference>
<dbReference type="GO" id="GO:0016301">
    <property type="term" value="F:kinase activity"/>
    <property type="evidence" value="ECO:0007669"/>
    <property type="project" value="UniProtKB-KW"/>
</dbReference>
<comment type="similarity">
    <text evidence="1">Belongs to the relA/spoT family.</text>
</comment>
<gene>
    <name evidence="5" type="ORF">DB32_007747</name>
</gene>
<dbReference type="SMART" id="SM00954">
    <property type="entry name" value="RelA_SpoT"/>
    <property type="match status" value="1"/>
</dbReference>
<dbReference type="InterPro" id="IPR002912">
    <property type="entry name" value="ACT_dom"/>
</dbReference>
<dbReference type="STRING" id="927083.DB32_007747"/>
<feature type="domain" description="ACT" evidence="2">
    <location>
        <begin position="648"/>
        <end position="720"/>
    </location>
</feature>
<keyword evidence="5" id="KW-0808">Transferase</keyword>
<dbReference type="OrthoDB" id="9805041at2"/>
<dbReference type="Gene3D" id="1.10.3210.10">
    <property type="entry name" value="Hypothetical protein af1432"/>
    <property type="match status" value="1"/>
</dbReference>
<dbReference type="CDD" id="cd05399">
    <property type="entry name" value="NT_Rel-Spo_like"/>
    <property type="match status" value="1"/>
</dbReference>
<dbReference type="InterPro" id="IPR045600">
    <property type="entry name" value="RelA/SpoT_AH_RIS"/>
</dbReference>
<evidence type="ECO:0000259" key="2">
    <source>
        <dbReference type="PROSITE" id="PS51671"/>
    </source>
</evidence>
<evidence type="ECO:0000313" key="5">
    <source>
        <dbReference type="EMBL" id="AKF10598.1"/>
    </source>
</evidence>
<dbReference type="InterPro" id="IPR045865">
    <property type="entry name" value="ACT-like_dom_sf"/>
</dbReference>
<evidence type="ECO:0000256" key="1">
    <source>
        <dbReference type="RuleBase" id="RU003847"/>
    </source>
</evidence>
<dbReference type="Pfam" id="PF02824">
    <property type="entry name" value="TGS"/>
    <property type="match status" value="1"/>
</dbReference>
<dbReference type="SUPFAM" id="SSF55021">
    <property type="entry name" value="ACT-like"/>
    <property type="match status" value="1"/>
</dbReference>
<dbReference type="InterPro" id="IPR033655">
    <property type="entry name" value="TGS_RelA/SpoT"/>
</dbReference>
<dbReference type="FunFam" id="1.10.3210.10:FF:000001">
    <property type="entry name" value="GTP pyrophosphokinase RelA"/>
    <property type="match status" value="1"/>
</dbReference>
<dbReference type="PROSITE" id="PS51671">
    <property type="entry name" value="ACT"/>
    <property type="match status" value="1"/>
</dbReference>
<organism evidence="5 6">
    <name type="scientific">Sandaracinus amylolyticus</name>
    <dbReference type="NCBI Taxonomy" id="927083"/>
    <lineage>
        <taxon>Bacteria</taxon>
        <taxon>Pseudomonadati</taxon>
        <taxon>Myxococcota</taxon>
        <taxon>Polyangia</taxon>
        <taxon>Polyangiales</taxon>
        <taxon>Sandaracinaceae</taxon>
        <taxon>Sandaracinus</taxon>
    </lineage>
</organism>